<feature type="compositionally biased region" description="Basic residues" evidence="4">
    <location>
        <begin position="17"/>
        <end position="27"/>
    </location>
</feature>
<evidence type="ECO:0000313" key="6">
    <source>
        <dbReference type="Proteomes" id="UP001163046"/>
    </source>
</evidence>
<dbReference type="PANTHER" id="PTHR24198">
    <property type="entry name" value="ANKYRIN REPEAT AND PROTEIN KINASE DOMAIN-CONTAINING PROTEIN"/>
    <property type="match status" value="1"/>
</dbReference>
<feature type="compositionally biased region" description="Basic and acidic residues" evidence="4">
    <location>
        <begin position="165"/>
        <end position="177"/>
    </location>
</feature>
<dbReference type="Gene3D" id="1.25.40.20">
    <property type="entry name" value="Ankyrin repeat-containing domain"/>
    <property type="match status" value="1"/>
</dbReference>
<evidence type="ECO:0000256" key="4">
    <source>
        <dbReference type="SAM" id="MobiDB-lite"/>
    </source>
</evidence>
<feature type="compositionally biased region" description="Acidic residues" evidence="4">
    <location>
        <begin position="1"/>
        <end position="10"/>
    </location>
</feature>
<feature type="compositionally biased region" description="Acidic residues" evidence="4">
    <location>
        <begin position="143"/>
        <end position="162"/>
    </location>
</feature>
<feature type="compositionally biased region" description="Basic residues" evidence="4">
    <location>
        <begin position="451"/>
        <end position="470"/>
    </location>
</feature>
<dbReference type="Proteomes" id="UP001163046">
    <property type="component" value="Unassembled WGS sequence"/>
</dbReference>
<evidence type="ECO:0000256" key="1">
    <source>
        <dbReference type="ARBA" id="ARBA00022737"/>
    </source>
</evidence>
<feature type="compositionally biased region" description="Acidic residues" evidence="4">
    <location>
        <begin position="359"/>
        <end position="373"/>
    </location>
</feature>
<feature type="compositionally biased region" description="Polar residues" evidence="4">
    <location>
        <begin position="62"/>
        <end position="75"/>
    </location>
</feature>
<feature type="compositionally biased region" description="Polar residues" evidence="4">
    <location>
        <begin position="305"/>
        <end position="321"/>
    </location>
</feature>
<dbReference type="PROSITE" id="PS50088">
    <property type="entry name" value="ANK_REPEAT"/>
    <property type="match status" value="1"/>
</dbReference>
<organism evidence="5 6">
    <name type="scientific">Desmophyllum pertusum</name>
    <dbReference type="NCBI Taxonomy" id="174260"/>
    <lineage>
        <taxon>Eukaryota</taxon>
        <taxon>Metazoa</taxon>
        <taxon>Cnidaria</taxon>
        <taxon>Anthozoa</taxon>
        <taxon>Hexacorallia</taxon>
        <taxon>Scleractinia</taxon>
        <taxon>Caryophylliina</taxon>
        <taxon>Caryophylliidae</taxon>
        <taxon>Desmophyllum</taxon>
    </lineage>
</organism>
<feature type="compositionally biased region" description="Acidic residues" evidence="4">
    <location>
        <begin position="268"/>
        <end position="279"/>
    </location>
</feature>
<feature type="region of interest" description="Disordered" evidence="4">
    <location>
        <begin position="1"/>
        <end position="414"/>
    </location>
</feature>
<evidence type="ECO:0000313" key="5">
    <source>
        <dbReference type="EMBL" id="KAJ7358904.1"/>
    </source>
</evidence>
<dbReference type="AlphaFoldDB" id="A0A9X0CLH0"/>
<reference evidence="5" key="1">
    <citation type="submission" date="2023-01" db="EMBL/GenBank/DDBJ databases">
        <title>Genome assembly of the deep-sea coral Lophelia pertusa.</title>
        <authorList>
            <person name="Herrera S."/>
            <person name="Cordes E."/>
        </authorList>
    </citation>
    <scope>NUCLEOTIDE SEQUENCE</scope>
    <source>
        <strain evidence="5">USNM1676648</strain>
        <tissue evidence="5">Polyp</tissue>
    </source>
</reference>
<dbReference type="OrthoDB" id="10072364at2759"/>
<proteinExistence type="predicted"/>
<dbReference type="SUPFAM" id="SSF48403">
    <property type="entry name" value="Ankyrin repeat"/>
    <property type="match status" value="1"/>
</dbReference>
<dbReference type="PROSITE" id="PS50297">
    <property type="entry name" value="ANK_REP_REGION"/>
    <property type="match status" value="1"/>
</dbReference>
<feature type="region of interest" description="Disordered" evidence="4">
    <location>
        <begin position="432"/>
        <end position="482"/>
    </location>
</feature>
<protein>
    <submittedName>
        <fullName evidence="5">Uncharacterized protein</fullName>
    </submittedName>
</protein>
<dbReference type="EMBL" id="MU827314">
    <property type="protein sequence ID" value="KAJ7358904.1"/>
    <property type="molecule type" value="Genomic_DNA"/>
</dbReference>
<feature type="compositionally biased region" description="Basic residues" evidence="4">
    <location>
        <begin position="252"/>
        <end position="263"/>
    </location>
</feature>
<comment type="caution">
    <text evidence="5">The sequence shown here is derived from an EMBL/GenBank/DDBJ whole genome shotgun (WGS) entry which is preliminary data.</text>
</comment>
<name>A0A9X0CLH0_9CNID</name>
<feature type="compositionally biased region" description="Basic and acidic residues" evidence="4">
    <location>
        <begin position="341"/>
        <end position="358"/>
    </location>
</feature>
<evidence type="ECO:0000256" key="3">
    <source>
        <dbReference type="PROSITE-ProRule" id="PRU00023"/>
    </source>
</evidence>
<accession>A0A9X0CLH0</accession>
<dbReference type="InterPro" id="IPR002110">
    <property type="entry name" value="Ankyrin_rpt"/>
</dbReference>
<dbReference type="PANTHER" id="PTHR24198:SF165">
    <property type="entry name" value="ANKYRIN REPEAT-CONTAINING PROTEIN-RELATED"/>
    <property type="match status" value="1"/>
</dbReference>
<keyword evidence="2 3" id="KW-0040">ANK repeat</keyword>
<gene>
    <name evidence="5" type="ORF">OS493_020742</name>
</gene>
<evidence type="ECO:0000256" key="2">
    <source>
        <dbReference type="ARBA" id="ARBA00023043"/>
    </source>
</evidence>
<feature type="repeat" description="ANK" evidence="3">
    <location>
        <begin position="526"/>
        <end position="558"/>
    </location>
</feature>
<keyword evidence="6" id="KW-1185">Reference proteome</keyword>
<feature type="compositionally biased region" description="Polar residues" evidence="4">
    <location>
        <begin position="403"/>
        <end position="414"/>
    </location>
</feature>
<feature type="compositionally biased region" description="Basic residues" evidence="4">
    <location>
        <begin position="39"/>
        <end position="49"/>
    </location>
</feature>
<keyword evidence="1" id="KW-0677">Repeat</keyword>
<feature type="compositionally biased region" description="Acidic residues" evidence="4">
    <location>
        <begin position="210"/>
        <end position="221"/>
    </location>
</feature>
<dbReference type="Pfam" id="PF12796">
    <property type="entry name" value="Ank_2"/>
    <property type="match status" value="1"/>
</dbReference>
<feature type="compositionally biased region" description="Basic residues" evidence="4">
    <location>
        <begin position="103"/>
        <end position="120"/>
    </location>
</feature>
<dbReference type="InterPro" id="IPR036770">
    <property type="entry name" value="Ankyrin_rpt-contain_sf"/>
</dbReference>
<dbReference type="SMART" id="SM00248">
    <property type="entry name" value="ANK"/>
    <property type="match status" value="4"/>
</dbReference>
<sequence>MGASSEDESELPPSLSAKKRRSVKRSRISSDSDEDNKIKTRSSTKRRNSSSKETREDVEFGSEQNKTPSVSQTPRSSERLRKKSSQSFTLPSREKLLDSMSPKGKRLRSQQKVKVLKPRKLVNNFLRERSSYVSRGEGYHDSDDSEMSDFINDDEDDEEEASSMESDHSCDSNKKDSGVYSVGENKKRHKKKRTVVSSEEEENRQSHYDDNDDDNDDDDDFPLSKMTNTLKKKMAPNAADPNSSESDDNFTPKHKKVTKRRKIIACSDSDDDNQSGEEEDKLKDINNESENSESDDVLPKDSPCKSASTRPRSRRLQNLTQKQEDKNRKMFSTLLKKRKTAKLEPKERLAKKQFPRDSDESESSDPSSLEDDQDPLKEAAACFAQHSSELEEDDDDRDFIVNDGQTSEEGMNSDGASQFIKLLDTFTGKQQTEEVNGVKSLPYSNEDTSFGRRRKRRKKKKERKASQWRRIKMEDDSSEDNEVNDAASNVFNRHPPLHVAVLENDVPLVNKLIKEDPDCVYEIGYRKRTALHLAALEGKVELVKLLLNHGADRTAVDCYHLPAIAYALDGHPECVQLLLDHANIRNISKSMMKNLQGMNLLHFAVGETRDGLDCHNRARCLELLFSKDKKTCTKLLGDRDARNFVPLVAAVFAGQHEVGNVHVHCIHNTLN</sequence>